<sequence length="182" mass="18846">VRGQMIDRSGAEWLEIAMRLLPIAVAAGLGAALIASSGNGQTPDNQIRPESAALVKQGEVALSAGQFQAADDALETALVIDPRNRDALHALARVAMKQKLYGQAIRFTNKALALEPNDVNALALQGDAMVQLGASARAQQNLAKVRQLCGGNSCAQATTLAAVIARGPAVAQKATTPATKQN</sequence>
<dbReference type="RefSeq" id="WP_366926183.1">
    <property type="nucleotide sequence ID" value="NZ_CADCVZ010000022.1"/>
</dbReference>
<dbReference type="SMART" id="SM00028">
    <property type="entry name" value="TPR"/>
    <property type="match status" value="2"/>
</dbReference>
<keyword evidence="1" id="KW-0802">TPR repeat</keyword>
<dbReference type="PROSITE" id="PS50005">
    <property type="entry name" value="TPR"/>
    <property type="match status" value="2"/>
</dbReference>
<feature type="non-terminal residue" evidence="2">
    <location>
        <position position="1"/>
    </location>
</feature>
<dbReference type="SUPFAM" id="SSF48452">
    <property type="entry name" value="TPR-like"/>
    <property type="match status" value="1"/>
</dbReference>
<gene>
    <name evidence="2" type="ORF">AVDCRST_MAG09-1339</name>
</gene>
<dbReference type="Gene3D" id="1.25.40.10">
    <property type="entry name" value="Tetratricopeptide repeat domain"/>
    <property type="match status" value="1"/>
</dbReference>
<organism evidence="2">
    <name type="scientific">uncultured Sphingomonas sp</name>
    <dbReference type="NCBI Taxonomy" id="158754"/>
    <lineage>
        <taxon>Bacteria</taxon>
        <taxon>Pseudomonadati</taxon>
        <taxon>Pseudomonadota</taxon>
        <taxon>Alphaproteobacteria</taxon>
        <taxon>Sphingomonadales</taxon>
        <taxon>Sphingomonadaceae</taxon>
        <taxon>Sphingomonas</taxon>
        <taxon>environmental samples</taxon>
    </lineage>
</organism>
<evidence type="ECO:0000313" key="2">
    <source>
        <dbReference type="EMBL" id="CAA9505207.1"/>
    </source>
</evidence>
<dbReference type="AlphaFoldDB" id="A0A6J4STP7"/>
<proteinExistence type="predicted"/>
<dbReference type="InterPro" id="IPR019734">
    <property type="entry name" value="TPR_rpt"/>
</dbReference>
<accession>A0A6J4STP7</accession>
<feature type="repeat" description="TPR" evidence="1">
    <location>
        <begin position="51"/>
        <end position="84"/>
    </location>
</feature>
<feature type="repeat" description="TPR" evidence="1">
    <location>
        <begin position="85"/>
        <end position="118"/>
    </location>
</feature>
<dbReference type="InterPro" id="IPR011990">
    <property type="entry name" value="TPR-like_helical_dom_sf"/>
</dbReference>
<dbReference type="EMBL" id="CADCVZ010000022">
    <property type="protein sequence ID" value="CAA9505207.1"/>
    <property type="molecule type" value="Genomic_DNA"/>
</dbReference>
<reference evidence="2" key="1">
    <citation type="submission" date="2020-02" db="EMBL/GenBank/DDBJ databases">
        <authorList>
            <person name="Meier V. D."/>
        </authorList>
    </citation>
    <scope>NUCLEOTIDE SEQUENCE</scope>
    <source>
        <strain evidence="2">AVDCRST_MAG09</strain>
    </source>
</reference>
<evidence type="ECO:0000256" key="1">
    <source>
        <dbReference type="PROSITE-ProRule" id="PRU00339"/>
    </source>
</evidence>
<name>A0A6J4STP7_9SPHN</name>
<dbReference type="Pfam" id="PF14559">
    <property type="entry name" value="TPR_19"/>
    <property type="match status" value="1"/>
</dbReference>
<protein>
    <submittedName>
        <fullName evidence="2">Uncharacterized protein</fullName>
    </submittedName>
</protein>